<dbReference type="PANTHER" id="PTHR10742">
    <property type="entry name" value="FLAVIN MONOAMINE OXIDASE"/>
    <property type="match status" value="1"/>
</dbReference>
<dbReference type="RefSeq" id="XP_022338858.1">
    <property type="nucleotide sequence ID" value="XM_022483150.1"/>
</dbReference>
<dbReference type="InterPro" id="IPR002937">
    <property type="entry name" value="Amino_oxidase"/>
</dbReference>
<comment type="subcellular location">
    <subcellularLocation>
        <location evidence="2">Cytoplasm</location>
    </subcellularLocation>
</comment>
<accession>A0A8B8EHB6</accession>
<keyword evidence="5" id="KW-0285">Flavoprotein</keyword>
<evidence type="ECO:0000256" key="4">
    <source>
        <dbReference type="ARBA" id="ARBA00022490"/>
    </source>
</evidence>
<evidence type="ECO:0000256" key="2">
    <source>
        <dbReference type="ARBA" id="ARBA00004496"/>
    </source>
</evidence>
<name>A0A8B8EHB6_CRAVI</name>
<evidence type="ECO:0000256" key="7">
    <source>
        <dbReference type="ARBA" id="ARBA00023002"/>
    </source>
</evidence>
<dbReference type="PANTHER" id="PTHR10742:SF405">
    <property type="entry name" value="PEROXISOMAL N(1)-ACETYL-SPERMINE_SPERMIDINE OXIDASE"/>
    <property type="match status" value="1"/>
</dbReference>
<evidence type="ECO:0000313" key="10">
    <source>
        <dbReference type="RefSeq" id="XP_022338858.1"/>
    </source>
</evidence>
<dbReference type="Gene3D" id="3.90.660.10">
    <property type="match status" value="1"/>
</dbReference>
<dbReference type="GO" id="GO:0005737">
    <property type="term" value="C:cytoplasm"/>
    <property type="evidence" value="ECO:0007669"/>
    <property type="project" value="UniProtKB-SubCell"/>
</dbReference>
<gene>
    <name evidence="10" type="primary">LOC111134260</name>
</gene>
<protein>
    <submittedName>
        <fullName evidence="10">Spermine oxidase-like</fullName>
    </submittedName>
</protein>
<proteinExistence type="inferred from homology"/>
<dbReference type="GeneID" id="111134260"/>
<dbReference type="SUPFAM" id="SSF51905">
    <property type="entry name" value="FAD/NAD(P)-binding domain"/>
    <property type="match status" value="1"/>
</dbReference>
<evidence type="ECO:0000256" key="1">
    <source>
        <dbReference type="ARBA" id="ARBA00001974"/>
    </source>
</evidence>
<reference evidence="10" key="1">
    <citation type="submission" date="2025-08" db="UniProtKB">
        <authorList>
            <consortium name="RefSeq"/>
        </authorList>
    </citation>
    <scope>IDENTIFICATION</scope>
    <source>
        <tissue evidence="10">Whole sample</tissue>
    </source>
</reference>
<dbReference type="AlphaFoldDB" id="A0A8B8EHB6"/>
<dbReference type="InterPro" id="IPR050281">
    <property type="entry name" value="Flavin_monoamine_oxidase"/>
</dbReference>
<comment type="cofactor">
    <cofactor evidence="1">
        <name>FAD</name>
        <dbReference type="ChEBI" id="CHEBI:57692"/>
    </cofactor>
</comment>
<dbReference type="SUPFAM" id="SSF54373">
    <property type="entry name" value="FAD-linked reductases, C-terminal domain"/>
    <property type="match status" value="1"/>
</dbReference>
<dbReference type="Proteomes" id="UP000694844">
    <property type="component" value="Chromosome 5"/>
</dbReference>
<dbReference type="Gene3D" id="3.50.50.60">
    <property type="entry name" value="FAD/NAD(P)-binding domain"/>
    <property type="match status" value="1"/>
</dbReference>
<evidence type="ECO:0000256" key="6">
    <source>
        <dbReference type="ARBA" id="ARBA00022827"/>
    </source>
</evidence>
<dbReference type="InterPro" id="IPR036188">
    <property type="entry name" value="FAD/NAD-bd_sf"/>
</dbReference>
<evidence type="ECO:0000256" key="3">
    <source>
        <dbReference type="ARBA" id="ARBA00005995"/>
    </source>
</evidence>
<feature type="domain" description="Amine oxidase" evidence="8">
    <location>
        <begin position="29"/>
        <end position="482"/>
    </location>
</feature>
<organism evidence="9 10">
    <name type="scientific">Crassostrea virginica</name>
    <name type="common">Eastern oyster</name>
    <dbReference type="NCBI Taxonomy" id="6565"/>
    <lineage>
        <taxon>Eukaryota</taxon>
        <taxon>Metazoa</taxon>
        <taxon>Spiralia</taxon>
        <taxon>Lophotrochozoa</taxon>
        <taxon>Mollusca</taxon>
        <taxon>Bivalvia</taxon>
        <taxon>Autobranchia</taxon>
        <taxon>Pteriomorphia</taxon>
        <taxon>Ostreida</taxon>
        <taxon>Ostreoidea</taxon>
        <taxon>Ostreidae</taxon>
        <taxon>Crassostrea</taxon>
    </lineage>
</organism>
<keyword evidence="9" id="KW-1185">Reference proteome</keyword>
<evidence type="ECO:0000313" key="9">
    <source>
        <dbReference type="Proteomes" id="UP000694844"/>
    </source>
</evidence>
<dbReference type="OrthoDB" id="2019015at2759"/>
<keyword evidence="7" id="KW-0560">Oxidoreductase</keyword>
<evidence type="ECO:0000259" key="8">
    <source>
        <dbReference type="Pfam" id="PF01593"/>
    </source>
</evidence>
<dbReference type="GO" id="GO:0046592">
    <property type="term" value="F:polyamine oxidase activity"/>
    <property type="evidence" value="ECO:0007669"/>
    <property type="project" value="TreeGrafter"/>
</dbReference>
<keyword evidence="4" id="KW-0963">Cytoplasm</keyword>
<dbReference type="Pfam" id="PF01593">
    <property type="entry name" value="Amino_oxidase"/>
    <property type="match status" value="1"/>
</dbReference>
<evidence type="ECO:0000256" key="5">
    <source>
        <dbReference type="ARBA" id="ARBA00022630"/>
    </source>
</evidence>
<comment type="similarity">
    <text evidence="3">Belongs to the flavin monoamine oxidase family.</text>
</comment>
<keyword evidence="6" id="KW-0274">FAD</keyword>
<dbReference type="KEGG" id="cvn:111134260"/>
<sequence length="487" mass="55102">MGEKVIDGIEKIDLNGKEKPKIIIIGAGISGIATADTLTRAGFTDFKILEATGRTGGRIWTVDIDEDQKVDLGAHWIHGIERNPIYKIADDNNLLKLRHGDKGLRHRNCFVTEEGKEVNEKVVNSVNLAYGQLIIQAEDFYQSSIPTEEENDSVGAFLEREFSERLERYTNGDRHIRELVFNQRKLLECCISGCDRLEDVSLSEFGGYEELPGVHYSIPAGFEAVLEILKSSIPKDNILLNHPVKCVHWSRKNHNENDYKVMVECENGEMFYANHVIVTVSLGVLKAAYDRMYDPPLPEEKVGAIERLGFGIVDKVILKFDKAVTEPDVFRIELLWDEDNIKCNDLRHTWYRKIYSFEVLHDAVLVGWLSGKEALYMESLTEDQIAEDLVEVLKKFLQKDHIPAPSKIIRTRWGNNGATRGSYSFIKVGASMTDIDLLAEPLTDSETEKPQVLFGGEATHECHYSTTHGALLSGMREANRIIKLYSD</sequence>